<reference evidence="2 3" key="1">
    <citation type="submission" date="2023-07" db="EMBL/GenBank/DDBJ databases">
        <title>Sorghum-associated microbial communities from plants grown in Nebraska, USA.</title>
        <authorList>
            <person name="Schachtman D."/>
        </authorList>
    </citation>
    <scope>NUCLEOTIDE SEQUENCE [LARGE SCALE GENOMIC DNA]</scope>
    <source>
        <strain evidence="2 3">DS1307</strain>
    </source>
</reference>
<gene>
    <name evidence="2" type="ORF">J2T09_003091</name>
</gene>
<accession>A0ABT9PWQ6</accession>
<dbReference type="EMBL" id="JAUSRF010000009">
    <property type="protein sequence ID" value="MDP9838324.1"/>
    <property type="molecule type" value="Genomic_DNA"/>
</dbReference>
<feature type="region of interest" description="Disordered" evidence="1">
    <location>
        <begin position="1"/>
        <end position="36"/>
    </location>
</feature>
<proteinExistence type="predicted"/>
<name>A0ABT9PWQ6_9HYPH</name>
<protein>
    <submittedName>
        <fullName evidence="2">Uncharacterized protein (DUF4415 family)</fullName>
    </submittedName>
</protein>
<evidence type="ECO:0000313" key="3">
    <source>
        <dbReference type="Proteomes" id="UP001241472"/>
    </source>
</evidence>
<dbReference type="InterPro" id="IPR025528">
    <property type="entry name" value="BrnA_antitoxin"/>
</dbReference>
<dbReference type="Pfam" id="PF14384">
    <property type="entry name" value="BrnA_antitoxin"/>
    <property type="match status" value="1"/>
</dbReference>
<dbReference type="Proteomes" id="UP001241472">
    <property type="component" value="Unassembled WGS sequence"/>
</dbReference>
<evidence type="ECO:0000313" key="2">
    <source>
        <dbReference type="EMBL" id="MDP9838324.1"/>
    </source>
</evidence>
<comment type="caution">
    <text evidence="2">The sequence shown here is derived from an EMBL/GenBank/DDBJ whole genome shotgun (WGS) entry which is preliminary data.</text>
</comment>
<evidence type="ECO:0000256" key="1">
    <source>
        <dbReference type="SAM" id="MobiDB-lite"/>
    </source>
</evidence>
<keyword evidence="3" id="KW-1185">Reference proteome</keyword>
<dbReference type="RefSeq" id="WP_306836098.1">
    <property type="nucleotide sequence ID" value="NZ_JAUSRF010000009.1"/>
</dbReference>
<organism evidence="2 3">
    <name type="scientific">Neorhizobium huautlense</name>
    <dbReference type="NCBI Taxonomy" id="67774"/>
    <lineage>
        <taxon>Bacteria</taxon>
        <taxon>Pseudomonadati</taxon>
        <taxon>Pseudomonadota</taxon>
        <taxon>Alphaproteobacteria</taxon>
        <taxon>Hyphomicrobiales</taxon>
        <taxon>Rhizobiaceae</taxon>
        <taxon>Rhizobium/Agrobacterium group</taxon>
        <taxon>Neorhizobium</taxon>
    </lineage>
</organism>
<sequence>MTTKPHKQTEFQPGRGYTKEDWDEVSDNPPWTAEELKNARPFREVFPELAAKMEKEIAARGRPRVEAPKVAVTLRLDPDVLEKYKAGGKDWRATMAAELRKAAGL</sequence>